<feature type="region of interest" description="Disordered" evidence="1">
    <location>
        <begin position="208"/>
        <end position="235"/>
    </location>
</feature>
<name>A0AAN9E8W1_CROPI</name>
<organism evidence="2 3">
    <name type="scientific">Crotalaria pallida</name>
    <name type="common">Smooth rattlebox</name>
    <name type="synonym">Crotalaria striata</name>
    <dbReference type="NCBI Taxonomy" id="3830"/>
    <lineage>
        <taxon>Eukaryota</taxon>
        <taxon>Viridiplantae</taxon>
        <taxon>Streptophyta</taxon>
        <taxon>Embryophyta</taxon>
        <taxon>Tracheophyta</taxon>
        <taxon>Spermatophyta</taxon>
        <taxon>Magnoliopsida</taxon>
        <taxon>eudicotyledons</taxon>
        <taxon>Gunneridae</taxon>
        <taxon>Pentapetalae</taxon>
        <taxon>rosids</taxon>
        <taxon>fabids</taxon>
        <taxon>Fabales</taxon>
        <taxon>Fabaceae</taxon>
        <taxon>Papilionoideae</taxon>
        <taxon>50 kb inversion clade</taxon>
        <taxon>genistoids sensu lato</taxon>
        <taxon>core genistoids</taxon>
        <taxon>Crotalarieae</taxon>
        <taxon>Crotalaria</taxon>
    </lineage>
</organism>
<feature type="compositionally biased region" description="Polar residues" evidence="1">
    <location>
        <begin position="1"/>
        <end position="19"/>
    </location>
</feature>
<protein>
    <submittedName>
        <fullName evidence="2">Uncharacterized protein</fullName>
    </submittedName>
</protein>
<feature type="region of interest" description="Disordered" evidence="1">
    <location>
        <begin position="94"/>
        <end position="116"/>
    </location>
</feature>
<dbReference type="EMBL" id="JAYWIO010000007">
    <property type="protein sequence ID" value="KAK7251066.1"/>
    <property type="molecule type" value="Genomic_DNA"/>
</dbReference>
<proteinExistence type="predicted"/>
<dbReference type="AlphaFoldDB" id="A0AAN9E8W1"/>
<accession>A0AAN9E8W1</accession>
<comment type="caution">
    <text evidence="2">The sequence shown here is derived from an EMBL/GenBank/DDBJ whole genome shotgun (WGS) entry which is preliminary data.</text>
</comment>
<sequence length="252" mass="27312">MAAQGNSLVVTDQQTNKEGNLNPELHGSSSEIKGQYVDNGLNKEDSCFGPWMIAKTSYRRKNVASHVGKKNFNLTVNPNGSRFEILQNNEPDLNASADQRAPTSDSQKNLGRASLQKPKVVKAHALKPGLRQTKDQSSKILTKLKQTAPLHTTTGSGSSMATVKPILVDSKEKEAIRKKEEEILRIMRWKEKEVLAFANSLRTVGASFVEPHSKPPNPSKSSGSNAVGGTVPLCEDKDGLAASKEGLVLQDV</sequence>
<keyword evidence="3" id="KW-1185">Reference proteome</keyword>
<gene>
    <name evidence="2" type="ORF">RIF29_33941</name>
</gene>
<evidence type="ECO:0000313" key="2">
    <source>
        <dbReference type="EMBL" id="KAK7251066.1"/>
    </source>
</evidence>
<evidence type="ECO:0000313" key="3">
    <source>
        <dbReference type="Proteomes" id="UP001372338"/>
    </source>
</evidence>
<reference evidence="2 3" key="1">
    <citation type="submission" date="2024-01" db="EMBL/GenBank/DDBJ databases">
        <title>The genomes of 5 underutilized Papilionoideae crops provide insights into root nodulation and disease resistanc.</title>
        <authorList>
            <person name="Yuan L."/>
        </authorList>
    </citation>
    <scope>NUCLEOTIDE SEQUENCE [LARGE SCALE GENOMIC DNA]</scope>
    <source>
        <strain evidence="2">ZHUSHIDOU_FW_LH</strain>
        <tissue evidence="2">Leaf</tissue>
    </source>
</reference>
<evidence type="ECO:0000256" key="1">
    <source>
        <dbReference type="SAM" id="MobiDB-lite"/>
    </source>
</evidence>
<feature type="region of interest" description="Disordered" evidence="1">
    <location>
        <begin position="1"/>
        <end position="31"/>
    </location>
</feature>
<dbReference type="Proteomes" id="UP001372338">
    <property type="component" value="Unassembled WGS sequence"/>
</dbReference>